<accession>A0ACB0IFX3</accession>
<proteinExistence type="predicted"/>
<sequence length="128" mass="15240">MSQTLPAKVDFLTMETSPGLNSKACEYEYELQRLSWFWVRQLRLEDPKLDWEKLKRAIFERLFFNTLPNNNSITMETLTLPPPMPPEPPDRVSFRRLHSICFYWLPPQSNFRCYKLHSNCLIICHCAT</sequence>
<evidence type="ECO:0000313" key="2">
    <source>
        <dbReference type="Proteomes" id="UP001177021"/>
    </source>
</evidence>
<comment type="caution">
    <text evidence="1">The sequence shown here is derived from an EMBL/GenBank/DDBJ whole genome shotgun (WGS) entry which is preliminary data.</text>
</comment>
<dbReference type="Proteomes" id="UP001177021">
    <property type="component" value="Unassembled WGS sequence"/>
</dbReference>
<organism evidence="1 2">
    <name type="scientific">Trifolium pratense</name>
    <name type="common">Red clover</name>
    <dbReference type="NCBI Taxonomy" id="57577"/>
    <lineage>
        <taxon>Eukaryota</taxon>
        <taxon>Viridiplantae</taxon>
        <taxon>Streptophyta</taxon>
        <taxon>Embryophyta</taxon>
        <taxon>Tracheophyta</taxon>
        <taxon>Spermatophyta</taxon>
        <taxon>Magnoliopsida</taxon>
        <taxon>eudicotyledons</taxon>
        <taxon>Gunneridae</taxon>
        <taxon>Pentapetalae</taxon>
        <taxon>rosids</taxon>
        <taxon>fabids</taxon>
        <taxon>Fabales</taxon>
        <taxon>Fabaceae</taxon>
        <taxon>Papilionoideae</taxon>
        <taxon>50 kb inversion clade</taxon>
        <taxon>NPAAA clade</taxon>
        <taxon>Hologalegina</taxon>
        <taxon>IRL clade</taxon>
        <taxon>Trifolieae</taxon>
        <taxon>Trifolium</taxon>
    </lineage>
</organism>
<protein>
    <submittedName>
        <fullName evidence="1">Uncharacterized protein</fullName>
    </submittedName>
</protein>
<keyword evidence="2" id="KW-1185">Reference proteome</keyword>
<reference evidence="1" key="1">
    <citation type="submission" date="2023-10" db="EMBL/GenBank/DDBJ databases">
        <authorList>
            <person name="Rodriguez Cubillos JULIANA M."/>
            <person name="De Vega J."/>
        </authorList>
    </citation>
    <scope>NUCLEOTIDE SEQUENCE</scope>
</reference>
<name>A0ACB0IFX3_TRIPR</name>
<gene>
    <name evidence="1" type="ORF">MILVUS5_LOCUS2667</name>
</gene>
<dbReference type="EMBL" id="CASHSV030000001">
    <property type="protein sequence ID" value="CAJ2631012.1"/>
    <property type="molecule type" value="Genomic_DNA"/>
</dbReference>
<evidence type="ECO:0000313" key="1">
    <source>
        <dbReference type="EMBL" id="CAJ2631012.1"/>
    </source>
</evidence>